<dbReference type="GeneID" id="41328966"/>
<accession>A0A5B9D7P6</accession>
<sequence>MNKLKIYMTELSELEEKIREYAIDEGILGKKYPDNPKLEFSYNINFPPNNPKPMKLMILKPKDRKAIIIQSNIQIRKEHVDAINKKDSLGIKKFFMIFQKYMLTKNMLYNIDVKKYRYSVIESIYPDGLTEQFFYTTVRAVFNTSVFMNMTLMDFIMGAIPGKSLKDIDNMNFSNGNSMFT</sequence>
<name>A0A5B9D7P6_9ARCH</name>
<evidence type="ECO:0000313" key="1">
    <source>
        <dbReference type="EMBL" id="QEE15144.1"/>
    </source>
</evidence>
<dbReference type="Pfam" id="PF10061">
    <property type="entry name" value="DUF2299"/>
    <property type="match status" value="1"/>
</dbReference>
<protein>
    <submittedName>
        <fullName evidence="1">DUF2299 family protein</fullName>
    </submittedName>
</protein>
<dbReference type="InterPro" id="IPR018747">
    <property type="entry name" value="DUF2299"/>
</dbReference>
<dbReference type="Proteomes" id="UP000321408">
    <property type="component" value="Chromosome"/>
</dbReference>
<reference evidence="1 2" key="2">
    <citation type="journal article" date="2024" name="Int. J. Syst. Evol. Microbiol.">
        <title>Promethearchaeum syntrophicum gen. nov., sp. nov., an anaerobic, obligately syntrophic archaeon, the first isolate of the lineage 'Asgard' archaea, and proposal of the new archaeal phylum Promethearchaeota phyl. nov. and kingdom Promethearchaeati regn. nov.</title>
        <authorList>
            <person name="Imachi H."/>
            <person name="Nobu M.K."/>
            <person name="Kato S."/>
            <person name="Takaki Y."/>
            <person name="Miyazaki M."/>
            <person name="Miyata M."/>
            <person name="Ogawara M."/>
            <person name="Saito Y."/>
            <person name="Sakai S."/>
            <person name="Tahara Y.O."/>
            <person name="Takano Y."/>
            <person name="Tasumi E."/>
            <person name="Uematsu K."/>
            <person name="Yoshimura T."/>
            <person name="Itoh T."/>
            <person name="Ohkuma M."/>
            <person name="Takai K."/>
        </authorList>
    </citation>
    <scope>NUCLEOTIDE SEQUENCE [LARGE SCALE GENOMIC DNA]</scope>
    <source>
        <strain evidence="1 2">MK-D1</strain>
    </source>
</reference>
<proteinExistence type="predicted"/>
<dbReference type="KEGG" id="psyt:DSAG12_00967"/>
<organism evidence="1 2">
    <name type="scientific">Promethearchaeum syntrophicum</name>
    <dbReference type="NCBI Taxonomy" id="2594042"/>
    <lineage>
        <taxon>Archaea</taxon>
        <taxon>Promethearchaeati</taxon>
        <taxon>Promethearchaeota</taxon>
        <taxon>Promethearchaeia</taxon>
        <taxon>Promethearchaeales</taxon>
        <taxon>Promethearchaeaceae</taxon>
        <taxon>Promethearchaeum</taxon>
    </lineage>
</organism>
<dbReference type="Gene3D" id="3.30.1460.10">
    <property type="match status" value="1"/>
</dbReference>
<gene>
    <name evidence="1" type="ORF">DSAG12_00967</name>
</gene>
<dbReference type="RefSeq" id="WP_147662065.1">
    <property type="nucleotide sequence ID" value="NZ_CP042905.2"/>
</dbReference>
<dbReference type="EMBL" id="CP042905">
    <property type="protein sequence ID" value="QEE15144.1"/>
    <property type="molecule type" value="Genomic_DNA"/>
</dbReference>
<dbReference type="AlphaFoldDB" id="A0A5B9D7P6"/>
<reference evidence="1 2" key="1">
    <citation type="journal article" date="2020" name="Nature">
        <title>Isolation of an archaeon at the prokaryote-eukaryote interface.</title>
        <authorList>
            <person name="Imachi H."/>
            <person name="Nobu M.K."/>
            <person name="Nakahara N."/>
            <person name="Morono Y."/>
            <person name="Ogawara M."/>
            <person name="Takaki Y."/>
            <person name="Takano Y."/>
            <person name="Uematsu K."/>
            <person name="Ikuta T."/>
            <person name="Ito M."/>
            <person name="Matsui Y."/>
            <person name="Miyazaki M."/>
            <person name="Murata K."/>
            <person name="Saito Y."/>
            <person name="Sakai S."/>
            <person name="Song C."/>
            <person name="Tasumi E."/>
            <person name="Yamanaka Y."/>
            <person name="Yamaguchi T."/>
            <person name="Kamagata Y."/>
            <person name="Tamaki H."/>
            <person name="Takai K."/>
        </authorList>
    </citation>
    <scope>NUCLEOTIDE SEQUENCE [LARGE SCALE GENOMIC DNA]</scope>
    <source>
        <strain evidence="1 2">MK-D1</strain>
    </source>
</reference>
<keyword evidence="2" id="KW-1185">Reference proteome</keyword>
<evidence type="ECO:0000313" key="2">
    <source>
        <dbReference type="Proteomes" id="UP000321408"/>
    </source>
</evidence>